<feature type="transmembrane region" description="Helical" evidence="6">
    <location>
        <begin position="146"/>
        <end position="168"/>
    </location>
</feature>
<keyword evidence="8" id="KW-1185">Reference proteome</keyword>
<dbReference type="EMBL" id="CP001321">
    <property type="protein sequence ID" value="ACL33687.1"/>
    <property type="molecule type" value="Genomic_DNA"/>
</dbReference>
<evidence type="ECO:0000256" key="6">
    <source>
        <dbReference type="RuleBase" id="RU363041"/>
    </source>
</evidence>
<feature type="transmembrane region" description="Helical" evidence="6">
    <location>
        <begin position="246"/>
        <end position="264"/>
    </location>
</feature>
<feature type="transmembrane region" description="Helical" evidence="6">
    <location>
        <begin position="108"/>
        <end position="126"/>
    </location>
</feature>
<name>B8F8N5_GLAP5</name>
<evidence type="ECO:0000313" key="8">
    <source>
        <dbReference type="Proteomes" id="UP000006743"/>
    </source>
</evidence>
<feature type="transmembrane region" description="Helical" evidence="6">
    <location>
        <begin position="81"/>
        <end position="102"/>
    </location>
</feature>
<evidence type="ECO:0000256" key="4">
    <source>
        <dbReference type="ARBA" id="ARBA00022989"/>
    </source>
</evidence>
<sequence length="265" mass="27900">MMVEMFVCCLILGSVAGFLAGLFGIGGGMIIVPTLVYLLPQIGVPDDLLMSIALGTSFSTIVLTTFSAAQRHHKLGNVQWSVVKFFVPALMVAVFISGLIVSDLPKSVMTKIFAVMILYLSLKMFLSLKPKQAEPKPLTTQSTLIAGGVIGVLSSFAGIAGGAFIVPFLNSRGIELKKAIGTSSFCGGLLGLAGAISFVISGWDNPNLPQYAVGYVYLPALVGITLTSIFTSKLGATAANKLPVPILKRAFAVFLMCVAVNMFLK</sequence>
<comment type="similarity">
    <text evidence="2 6">Belongs to the 4-toluene sulfonate uptake permease (TSUP) (TC 2.A.102) family.</text>
</comment>
<keyword evidence="5 6" id="KW-0472">Membrane</keyword>
<dbReference type="STRING" id="557723.HAPS_2256"/>
<keyword evidence="6" id="KW-1003">Cell membrane</keyword>
<keyword evidence="4 6" id="KW-1133">Transmembrane helix</keyword>
<gene>
    <name evidence="7" type="ordered locus">HAPS_2256</name>
</gene>
<feature type="transmembrane region" description="Helical" evidence="6">
    <location>
        <begin position="48"/>
        <end position="69"/>
    </location>
</feature>
<protein>
    <recommendedName>
        <fullName evidence="6">Probable membrane transporter protein</fullName>
    </recommendedName>
</protein>
<evidence type="ECO:0000256" key="1">
    <source>
        <dbReference type="ARBA" id="ARBA00004141"/>
    </source>
</evidence>
<evidence type="ECO:0000256" key="5">
    <source>
        <dbReference type="ARBA" id="ARBA00023136"/>
    </source>
</evidence>
<dbReference type="KEGG" id="hap:HAPS_2256"/>
<dbReference type="AlphaFoldDB" id="B8F8N5"/>
<organism evidence="7 8">
    <name type="scientific">Glaesserella parasuis serovar 5 (strain SH0165)</name>
    <name type="common">Haemophilus parasuis</name>
    <dbReference type="NCBI Taxonomy" id="557723"/>
    <lineage>
        <taxon>Bacteria</taxon>
        <taxon>Pseudomonadati</taxon>
        <taxon>Pseudomonadota</taxon>
        <taxon>Gammaproteobacteria</taxon>
        <taxon>Pasteurellales</taxon>
        <taxon>Pasteurellaceae</taxon>
        <taxon>Glaesserella</taxon>
    </lineage>
</organism>
<proteinExistence type="inferred from homology"/>
<dbReference type="InterPro" id="IPR002781">
    <property type="entry name" value="TM_pro_TauE-like"/>
</dbReference>
<feature type="transmembrane region" description="Helical" evidence="6">
    <location>
        <begin position="212"/>
        <end position="234"/>
    </location>
</feature>
<evidence type="ECO:0000256" key="3">
    <source>
        <dbReference type="ARBA" id="ARBA00022692"/>
    </source>
</evidence>
<reference evidence="7 8" key="1">
    <citation type="journal article" date="2009" name="J. Bacteriol.">
        <title>Complete genome sequence of Haemophilus parasuis SH0165.</title>
        <authorList>
            <person name="Yue M."/>
            <person name="Yang F."/>
            <person name="Yang J."/>
            <person name="Bei W."/>
            <person name="Cai X."/>
            <person name="Chen L."/>
            <person name="Dong J."/>
            <person name="Zhou R."/>
            <person name="Jin M."/>
            <person name="Jin Q."/>
            <person name="Chen H."/>
        </authorList>
    </citation>
    <scope>NUCLEOTIDE SEQUENCE [LARGE SCALE GENOMIC DNA]</scope>
    <source>
        <strain evidence="7 8">SH0165</strain>
    </source>
</reference>
<feature type="transmembrane region" description="Helical" evidence="6">
    <location>
        <begin position="180"/>
        <end position="200"/>
    </location>
</feature>
<keyword evidence="3 6" id="KW-0812">Transmembrane</keyword>
<comment type="subcellular location">
    <subcellularLocation>
        <location evidence="6">Cell membrane</location>
        <topology evidence="6">Multi-pass membrane protein</topology>
    </subcellularLocation>
    <subcellularLocation>
        <location evidence="1">Membrane</location>
        <topology evidence="1">Multi-pass membrane protein</topology>
    </subcellularLocation>
</comment>
<dbReference type="PANTHER" id="PTHR43483:SF3">
    <property type="entry name" value="MEMBRANE TRANSPORTER PROTEIN HI_0806-RELATED"/>
    <property type="match status" value="1"/>
</dbReference>
<accession>B8F8N5</accession>
<dbReference type="GO" id="GO:0005886">
    <property type="term" value="C:plasma membrane"/>
    <property type="evidence" value="ECO:0007669"/>
    <property type="project" value="UniProtKB-SubCell"/>
</dbReference>
<dbReference type="Proteomes" id="UP000006743">
    <property type="component" value="Chromosome"/>
</dbReference>
<dbReference type="HOGENOM" id="CLU_045498_6_0_6"/>
<dbReference type="Pfam" id="PF01925">
    <property type="entry name" value="TauE"/>
    <property type="match status" value="1"/>
</dbReference>
<evidence type="ECO:0000256" key="2">
    <source>
        <dbReference type="ARBA" id="ARBA00009142"/>
    </source>
</evidence>
<evidence type="ECO:0000313" key="7">
    <source>
        <dbReference type="EMBL" id="ACL33687.1"/>
    </source>
</evidence>
<dbReference type="PANTHER" id="PTHR43483">
    <property type="entry name" value="MEMBRANE TRANSPORTER PROTEIN HI_0806-RELATED"/>
    <property type="match status" value="1"/>
</dbReference>